<name>A0ABU3SH33_9HYPH</name>
<evidence type="ECO:0000313" key="2">
    <source>
        <dbReference type="Proteomes" id="UP001254257"/>
    </source>
</evidence>
<proteinExistence type="predicted"/>
<protein>
    <submittedName>
        <fullName evidence="1">Uncharacterized protein</fullName>
    </submittedName>
</protein>
<dbReference type="Proteomes" id="UP001254257">
    <property type="component" value="Unassembled WGS sequence"/>
</dbReference>
<dbReference type="EMBL" id="JAWDID010000081">
    <property type="protein sequence ID" value="MDU0343695.1"/>
    <property type="molecule type" value="Genomic_DNA"/>
</dbReference>
<comment type="caution">
    <text evidence="1">The sequence shown here is derived from an EMBL/GenBank/DDBJ whole genome shotgun (WGS) entry which is preliminary data.</text>
</comment>
<evidence type="ECO:0000313" key="1">
    <source>
        <dbReference type="EMBL" id="MDU0343695.1"/>
    </source>
</evidence>
<keyword evidence="2" id="KW-1185">Reference proteome</keyword>
<sequence length="63" mass="7092">MFITVPDGTRINLNSVKYIEVGDLNRSGLIDCRFEFNDGTGRPYAISQELLALIDATMSQRRV</sequence>
<reference evidence="1 2" key="1">
    <citation type="submission" date="2023-09" db="EMBL/GenBank/DDBJ databases">
        <title>Whole genome shotgun sequencing (WGS) of Bosea sp. ZW T0_25, isolated from stored onions (Allium cepa).</title>
        <authorList>
            <person name="Stoll D.A."/>
            <person name="Huch M."/>
        </authorList>
    </citation>
    <scope>NUCLEOTIDE SEQUENCE [LARGE SCALE GENOMIC DNA]</scope>
    <source>
        <strain evidence="1 2">ZW T0_25</strain>
    </source>
</reference>
<gene>
    <name evidence="1" type="ORF">RKE40_27740</name>
</gene>
<accession>A0ABU3SH33</accession>
<organism evidence="1 2">
    <name type="scientific">Bosea rubneri</name>
    <dbReference type="NCBI Taxonomy" id="3075434"/>
    <lineage>
        <taxon>Bacteria</taxon>
        <taxon>Pseudomonadati</taxon>
        <taxon>Pseudomonadota</taxon>
        <taxon>Alphaproteobacteria</taxon>
        <taxon>Hyphomicrobiales</taxon>
        <taxon>Boseaceae</taxon>
        <taxon>Bosea</taxon>
    </lineage>
</organism>
<dbReference type="RefSeq" id="WP_316021394.1">
    <property type="nucleotide sequence ID" value="NZ_JAWDID010000081.1"/>
</dbReference>